<reference evidence="1" key="1">
    <citation type="submission" date="2024-01" db="EMBL/GenBank/DDBJ databases">
        <authorList>
            <person name="Webb A."/>
        </authorList>
    </citation>
    <scope>NUCLEOTIDE SEQUENCE</scope>
    <source>
        <strain evidence="1">Pm1</strain>
    </source>
</reference>
<accession>A0AAV1UBP3</accession>
<evidence type="ECO:0000313" key="2">
    <source>
        <dbReference type="Proteomes" id="UP001162060"/>
    </source>
</evidence>
<evidence type="ECO:0000313" key="1">
    <source>
        <dbReference type="EMBL" id="CAK7931042.1"/>
    </source>
</evidence>
<name>A0AAV1UBP3_9STRA</name>
<protein>
    <submittedName>
        <fullName evidence="1">Uncharacterized protein</fullName>
    </submittedName>
</protein>
<dbReference type="EMBL" id="CAKLBY020000171">
    <property type="protein sequence ID" value="CAK7931042.1"/>
    <property type="molecule type" value="Genomic_DNA"/>
</dbReference>
<comment type="caution">
    <text evidence="1">The sequence shown here is derived from an EMBL/GenBank/DDBJ whole genome shotgun (WGS) entry which is preliminary data.</text>
</comment>
<dbReference type="Proteomes" id="UP001162060">
    <property type="component" value="Unassembled WGS sequence"/>
</dbReference>
<sequence length="73" mass="8121">MTEDANTNDKAPPRTISGSSGECVMNQHWIPWALFDLSGAQALMRGRPQLFVARRYGDTTRIHVVVMCSITTL</sequence>
<organism evidence="1 2">
    <name type="scientific">Peronospora matthiolae</name>
    <dbReference type="NCBI Taxonomy" id="2874970"/>
    <lineage>
        <taxon>Eukaryota</taxon>
        <taxon>Sar</taxon>
        <taxon>Stramenopiles</taxon>
        <taxon>Oomycota</taxon>
        <taxon>Peronosporomycetes</taxon>
        <taxon>Peronosporales</taxon>
        <taxon>Peronosporaceae</taxon>
        <taxon>Peronospora</taxon>
    </lineage>
</organism>
<proteinExistence type="predicted"/>
<dbReference type="AlphaFoldDB" id="A0AAV1UBP3"/>
<gene>
    <name evidence="1" type="ORF">PM001_LOCUS16192</name>
</gene>